<dbReference type="EMBL" id="NWSH01000394">
    <property type="protein sequence ID" value="PCG76721.1"/>
    <property type="molecule type" value="Genomic_DNA"/>
</dbReference>
<evidence type="ECO:0000313" key="2">
    <source>
        <dbReference type="EMBL" id="PCG76721.1"/>
    </source>
</evidence>
<organism evidence="2">
    <name type="scientific">Heliothis virescens</name>
    <name type="common">Tobacco budworm moth</name>
    <dbReference type="NCBI Taxonomy" id="7102"/>
    <lineage>
        <taxon>Eukaryota</taxon>
        <taxon>Metazoa</taxon>
        <taxon>Ecdysozoa</taxon>
        <taxon>Arthropoda</taxon>
        <taxon>Hexapoda</taxon>
        <taxon>Insecta</taxon>
        <taxon>Pterygota</taxon>
        <taxon>Neoptera</taxon>
        <taxon>Endopterygota</taxon>
        <taxon>Lepidoptera</taxon>
        <taxon>Glossata</taxon>
        <taxon>Ditrysia</taxon>
        <taxon>Noctuoidea</taxon>
        <taxon>Noctuidae</taxon>
        <taxon>Heliothinae</taxon>
        <taxon>Heliothis</taxon>
    </lineage>
</organism>
<gene>
    <name evidence="2" type="ORF">B5V51_8849</name>
</gene>
<accession>A0A2A4JXH9</accession>
<protein>
    <submittedName>
        <fullName evidence="2">Uncharacterized protein</fullName>
    </submittedName>
</protein>
<dbReference type="AlphaFoldDB" id="A0A2A4JXH9"/>
<name>A0A2A4JXH9_HELVI</name>
<keyword evidence="1" id="KW-0472">Membrane</keyword>
<keyword evidence="1" id="KW-1133">Transmembrane helix</keyword>
<proteinExistence type="predicted"/>
<feature type="transmembrane region" description="Helical" evidence="1">
    <location>
        <begin position="59"/>
        <end position="92"/>
    </location>
</feature>
<reference evidence="2" key="1">
    <citation type="submission" date="2017-09" db="EMBL/GenBank/DDBJ databases">
        <title>Contemporary evolution of a Lepidopteran species, Heliothis virescens, in response to modern agricultural practices.</title>
        <authorList>
            <person name="Fritz M.L."/>
            <person name="Deyonke A.M."/>
            <person name="Papanicolaou A."/>
            <person name="Micinski S."/>
            <person name="Westbrook J."/>
            <person name="Gould F."/>
        </authorList>
    </citation>
    <scope>NUCLEOTIDE SEQUENCE [LARGE SCALE GENOMIC DNA]</scope>
    <source>
        <strain evidence="2">HvINT-</strain>
        <tissue evidence="2">Whole body</tissue>
    </source>
</reference>
<sequence>MRTKSTALAYGRGTIIASPISVIRKTGKMPLFTYENVRRLMSATGRTLRRLLVRALGDFLRILLTVYLVVDVVCLVVMGVITVTIQIIVIYLEDLRWMLPDYFTAVVRHC</sequence>
<keyword evidence="1" id="KW-0812">Transmembrane</keyword>
<comment type="caution">
    <text evidence="2">The sequence shown here is derived from an EMBL/GenBank/DDBJ whole genome shotgun (WGS) entry which is preliminary data.</text>
</comment>
<evidence type="ECO:0000256" key="1">
    <source>
        <dbReference type="SAM" id="Phobius"/>
    </source>
</evidence>